<proteinExistence type="predicted"/>
<keyword evidence="3" id="KW-1185">Reference proteome</keyword>
<dbReference type="Proteomes" id="UP000024816">
    <property type="component" value="Unassembled WGS sequence"/>
</dbReference>
<comment type="caution">
    <text evidence="2">The sequence shown here is derived from an EMBL/GenBank/DDBJ whole genome shotgun (WGS) entry which is preliminary data.</text>
</comment>
<sequence length="337" mass="38132">MTDKPEIDPAILEAMDGLRDEFAGFASVYQNEIQPALQAREHDREQAVSKARKFRYIGIGLGLMIALVGFIGFKSVFGPFIGVIVGFGLVTWGGQDLKKFGKEAKELLVQPVVRELGLTFEAEPGEVPSIYEHKKVGIVPGWDRASYEDRLTGKRDTVEFELFEAHLEEKHTSTDSKGRTTTRWVTVFQGQCLRFHFDKTFYGRTLVTRDAGFFNRFGGGKGMTRASLEDPEFEKIFEVYTTDQVESRYLLTPDLMQQLVNLEKAFHGGKLKCCFYGGEMYITLQGGNLFEPGSMFTPLDSPNRLRELLEDFAAVFHIIDVTNANRRRRSLQEGPQV</sequence>
<dbReference type="PATRIC" id="fig|1280952.3.peg.3367"/>
<dbReference type="RefSeq" id="WP_051597831.1">
    <property type="nucleotide sequence ID" value="NZ_ARYJ01000018.1"/>
</dbReference>
<feature type="transmembrane region" description="Helical" evidence="1">
    <location>
        <begin position="77"/>
        <end position="94"/>
    </location>
</feature>
<dbReference type="InterPro" id="IPR021484">
    <property type="entry name" value="DUF3137"/>
</dbReference>
<accession>A0A059F6V5</accession>
<feature type="transmembrane region" description="Helical" evidence="1">
    <location>
        <begin position="54"/>
        <end position="71"/>
    </location>
</feature>
<evidence type="ECO:0000313" key="3">
    <source>
        <dbReference type="Proteomes" id="UP000024816"/>
    </source>
</evidence>
<dbReference type="EMBL" id="ARYJ01000018">
    <property type="protein sequence ID" value="KCZ83773.1"/>
    <property type="molecule type" value="Genomic_DNA"/>
</dbReference>
<keyword evidence="1" id="KW-0812">Transmembrane</keyword>
<dbReference type="STRING" id="1280952.HJA_16824"/>
<evidence type="ECO:0000313" key="2">
    <source>
        <dbReference type="EMBL" id="KCZ83773.1"/>
    </source>
</evidence>
<name>A0A059F6V5_9PROT</name>
<dbReference type="eggNOG" id="COG0457">
    <property type="taxonomic scope" value="Bacteria"/>
</dbReference>
<evidence type="ECO:0008006" key="4">
    <source>
        <dbReference type="Google" id="ProtNLM"/>
    </source>
</evidence>
<protein>
    <recommendedName>
        <fullName evidence="4">Galanin</fullName>
    </recommendedName>
</protein>
<dbReference type="AlphaFoldDB" id="A0A059F6V5"/>
<dbReference type="Pfam" id="PF11335">
    <property type="entry name" value="DUF3137"/>
    <property type="match status" value="1"/>
</dbReference>
<reference evidence="2 3" key="1">
    <citation type="journal article" date="2014" name="Antonie Van Leeuwenhoek">
        <title>Hyphomonas beringensis sp. nov. and Hyphomonas chukchiensis sp. nov., isolated from surface seawater of the Bering Sea and Chukchi Sea.</title>
        <authorList>
            <person name="Li C."/>
            <person name="Lai Q."/>
            <person name="Li G."/>
            <person name="Dong C."/>
            <person name="Wang J."/>
            <person name="Liao Y."/>
            <person name="Shao Z."/>
        </authorList>
    </citation>
    <scope>NUCLEOTIDE SEQUENCE [LARGE SCALE GENOMIC DNA]</scope>
    <source>
        <strain evidence="2 3">VP2</strain>
    </source>
</reference>
<keyword evidence="1" id="KW-0472">Membrane</keyword>
<organism evidence="2 3">
    <name type="scientific">Hyphomonas jannaschiana VP2</name>
    <dbReference type="NCBI Taxonomy" id="1280952"/>
    <lineage>
        <taxon>Bacteria</taxon>
        <taxon>Pseudomonadati</taxon>
        <taxon>Pseudomonadota</taxon>
        <taxon>Alphaproteobacteria</taxon>
        <taxon>Hyphomonadales</taxon>
        <taxon>Hyphomonadaceae</taxon>
        <taxon>Hyphomonas</taxon>
    </lineage>
</organism>
<gene>
    <name evidence="2" type="ORF">HJA_16824</name>
</gene>
<dbReference type="OrthoDB" id="4960523at2"/>
<evidence type="ECO:0000256" key="1">
    <source>
        <dbReference type="SAM" id="Phobius"/>
    </source>
</evidence>
<keyword evidence="1" id="KW-1133">Transmembrane helix</keyword>